<feature type="transmembrane region" description="Helical" evidence="6">
    <location>
        <begin position="205"/>
        <end position="223"/>
    </location>
</feature>
<feature type="transmembrane region" description="Helical" evidence="6">
    <location>
        <begin position="172"/>
        <end position="193"/>
    </location>
</feature>
<feature type="transmembrane region" description="Helical" evidence="6">
    <location>
        <begin position="408"/>
        <end position="426"/>
    </location>
</feature>
<evidence type="ECO:0000256" key="2">
    <source>
        <dbReference type="ARBA" id="ARBA00022692"/>
    </source>
</evidence>
<evidence type="ECO:0000256" key="4">
    <source>
        <dbReference type="ARBA" id="ARBA00023136"/>
    </source>
</evidence>
<dbReference type="GO" id="GO:0005886">
    <property type="term" value="C:plasma membrane"/>
    <property type="evidence" value="ECO:0007669"/>
    <property type="project" value="TreeGrafter"/>
</dbReference>
<feature type="transmembrane region" description="Helical" evidence="6">
    <location>
        <begin position="514"/>
        <end position="539"/>
    </location>
</feature>
<organism evidence="8 9">
    <name type="scientific">Microthyrium microscopicum</name>
    <dbReference type="NCBI Taxonomy" id="703497"/>
    <lineage>
        <taxon>Eukaryota</taxon>
        <taxon>Fungi</taxon>
        <taxon>Dikarya</taxon>
        <taxon>Ascomycota</taxon>
        <taxon>Pezizomycotina</taxon>
        <taxon>Dothideomycetes</taxon>
        <taxon>Dothideomycetes incertae sedis</taxon>
        <taxon>Microthyriales</taxon>
        <taxon>Microthyriaceae</taxon>
        <taxon>Microthyrium</taxon>
    </lineage>
</organism>
<feature type="transmembrane region" description="Helical" evidence="6">
    <location>
        <begin position="330"/>
        <end position="350"/>
    </location>
</feature>
<dbReference type="InterPro" id="IPR036259">
    <property type="entry name" value="MFS_trans_sf"/>
</dbReference>
<proteinExistence type="predicted"/>
<keyword evidence="4 6" id="KW-0472">Membrane</keyword>
<dbReference type="InterPro" id="IPR020846">
    <property type="entry name" value="MFS_dom"/>
</dbReference>
<dbReference type="OrthoDB" id="3357846at2759"/>
<dbReference type="FunFam" id="1.20.1250.20:FF:000011">
    <property type="entry name" value="MFS multidrug transporter, putative"/>
    <property type="match status" value="1"/>
</dbReference>
<dbReference type="GO" id="GO:0015244">
    <property type="term" value="F:fluconazole transmembrane transporter activity"/>
    <property type="evidence" value="ECO:0007669"/>
    <property type="project" value="TreeGrafter"/>
</dbReference>
<dbReference type="GO" id="GO:1990961">
    <property type="term" value="P:xenobiotic detoxification by transmembrane export across the plasma membrane"/>
    <property type="evidence" value="ECO:0007669"/>
    <property type="project" value="TreeGrafter"/>
</dbReference>
<evidence type="ECO:0000256" key="5">
    <source>
        <dbReference type="SAM" id="MobiDB-lite"/>
    </source>
</evidence>
<comment type="subcellular location">
    <subcellularLocation>
        <location evidence="1">Membrane</location>
        <topology evidence="1">Multi-pass membrane protein</topology>
    </subcellularLocation>
</comment>
<dbReference type="InterPro" id="IPR011701">
    <property type="entry name" value="MFS"/>
</dbReference>
<dbReference type="AlphaFoldDB" id="A0A6A6UCS9"/>
<protein>
    <submittedName>
        <fullName evidence="8">MFS general substrate transporter</fullName>
    </submittedName>
</protein>
<dbReference type="Proteomes" id="UP000799302">
    <property type="component" value="Unassembled WGS sequence"/>
</dbReference>
<reference evidence="8" key="1">
    <citation type="journal article" date="2020" name="Stud. Mycol.">
        <title>101 Dothideomycetes genomes: a test case for predicting lifestyles and emergence of pathogens.</title>
        <authorList>
            <person name="Haridas S."/>
            <person name="Albert R."/>
            <person name="Binder M."/>
            <person name="Bloem J."/>
            <person name="Labutti K."/>
            <person name="Salamov A."/>
            <person name="Andreopoulos B."/>
            <person name="Baker S."/>
            <person name="Barry K."/>
            <person name="Bills G."/>
            <person name="Bluhm B."/>
            <person name="Cannon C."/>
            <person name="Castanera R."/>
            <person name="Culley D."/>
            <person name="Daum C."/>
            <person name="Ezra D."/>
            <person name="Gonzalez J."/>
            <person name="Henrissat B."/>
            <person name="Kuo A."/>
            <person name="Liang C."/>
            <person name="Lipzen A."/>
            <person name="Lutzoni F."/>
            <person name="Magnuson J."/>
            <person name="Mondo S."/>
            <person name="Nolan M."/>
            <person name="Ohm R."/>
            <person name="Pangilinan J."/>
            <person name="Park H.-J."/>
            <person name="Ramirez L."/>
            <person name="Alfaro M."/>
            <person name="Sun H."/>
            <person name="Tritt A."/>
            <person name="Yoshinaga Y."/>
            <person name="Zwiers L.-H."/>
            <person name="Turgeon B."/>
            <person name="Goodwin S."/>
            <person name="Spatafora J."/>
            <person name="Crous P."/>
            <person name="Grigoriev I."/>
        </authorList>
    </citation>
    <scope>NUCLEOTIDE SEQUENCE</scope>
    <source>
        <strain evidence="8">CBS 115976</strain>
    </source>
</reference>
<name>A0A6A6UCS9_9PEZI</name>
<evidence type="ECO:0000256" key="6">
    <source>
        <dbReference type="SAM" id="Phobius"/>
    </source>
</evidence>
<feature type="transmembrane region" description="Helical" evidence="6">
    <location>
        <begin position="487"/>
        <end position="507"/>
    </location>
</feature>
<evidence type="ECO:0000256" key="1">
    <source>
        <dbReference type="ARBA" id="ARBA00004141"/>
    </source>
</evidence>
<feature type="transmembrane region" description="Helical" evidence="6">
    <location>
        <begin position="447"/>
        <end position="467"/>
    </location>
</feature>
<feature type="transmembrane region" description="Helical" evidence="6">
    <location>
        <begin position="243"/>
        <end position="260"/>
    </location>
</feature>
<evidence type="ECO:0000313" key="8">
    <source>
        <dbReference type="EMBL" id="KAF2669446.1"/>
    </source>
</evidence>
<keyword evidence="9" id="KW-1185">Reference proteome</keyword>
<dbReference type="EMBL" id="MU004235">
    <property type="protein sequence ID" value="KAF2669446.1"/>
    <property type="molecule type" value="Genomic_DNA"/>
</dbReference>
<evidence type="ECO:0000313" key="9">
    <source>
        <dbReference type="Proteomes" id="UP000799302"/>
    </source>
</evidence>
<evidence type="ECO:0000259" key="7">
    <source>
        <dbReference type="PROSITE" id="PS50850"/>
    </source>
</evidence>
<feature type="transmembrane region" description="Helical" evidence="6">
    <location>
        <begin position="294"/>
        <end position="318"/>
    </location>
</feature>
<feature type="compositionally biased region" description="Basic and acidic residues" evidence="5">
    <location>
        <begin position="57"/>
        <end position="66"/>
    </location>
</feature>
<dbReference type="PANTHER" id="PTHR23502:SF23">
    <property type="entry name" value="FLUCONAZOLE RESISTANCE PROTEIN 1"/>
    <property type="match status" value="1"/>
</dbReference>
<dbReference type="Pfam" id="PF07690">
    <property type="entry name" value="MFS_1"/>
    <property type="match status" value="1"/>
</dbReference>
<keyword evidence="2 6" id="KW-0812">Transmembrane</keyword>
<feature type="compositionally biased region" description="Polar residues" evidence="5">
    <location>
        <begin position="36"/>
        <end position="54"/>
    </location>
</feature>
<feature type="transmembrane region" description="Helical" evidence="6">
    <location>
        <begin position="582"/>
        <end position="602"/>
    </location>
</feature>
<feature type="domain" description="Major facilitator superfamily (MFS) profile" evidence="7">
    <location>
        <begin position="174"/>
        <end position="615"/>
    </location>
</feature>
<dbReference type="CDD" id="cd17323">
    <property type="entry name" value="MFS_Tpo1_MDR_like"/>
    <property type="match status" value="1"/>
</dbReference>
<dbReference type="PROSITE" id="PS50850">
    <property type="entry name" value="MFS"/>
    <property type="match status" value="1"/>
</dbReference>
<dbReference type="PANTHER" id="PTHR23502">
    <property type="entry name" value="MAJOR FACILITATOR SUPERFAMILY"/>
    <property type="match status" value="1"/>
</dbReference>
<evidence type="ECO:0000256" key="3">
    <source>
        <dbReference type="ARBA" id="ARBA00022989"/>
    </source>
</evidence>
<gene>
    <name evidence="8" type="ORF">BT63DRAFT_261157</name>
</gene>
<keyword evidence="3 6" id="KW-1133">Transmembrane helix</keyword>
<accession>A0A6A6UCS9</accession>
<feature type="region of interest" description="Disordered" evidence="5">
    <location>
        <begin position="32"/>
        <end position="121"/>
    </location>
</feature>
<dbReference type="Gene3D" id="1.20.1250.20">
    <property type="entry name" value="MFS general substrate transporter like domains"/>
    <property type="match status" value="1"/>
</dbReference>
<dbReference type="SUPFAM" id="SSF103473">
    <property type="entry name" value="MFS general substrate transporter"/>
    <property type="match status" value="1"/>
</dbReference>
<sequence>MEWIRDAPVGQAIRYLTKNKVLQYPEEKPDFECPHTYSNKSAMDTPFSEPSPSVSGDAEKVDKEPVEEAETNSSEPTDLEKRVTVPAEGPHLEEMHTQRTQRGQIERVGSRTALSRSSSQRDLEQQLSLAIAEKGPSRPIVPDRLDDGTILVDWYTTDDPENPQNWKLSKKLWVTLIICLYTTAVYMGSSIYAPSEQGIIEQFGVNVQLASMGLSMYVLAYGLGPMLWSPLSEIPSIGRNPPYVFTFAIFVILCVPTALVNNFPGLVVLRFLQGFFGSPCLATGGASLQDMYSLLYLPFAVCLWALAATCGPAFGPIISGFSVAAENWRWSMWEMLWLAGPVFIAMFFFLPETNPSTILLHRARRLRAATGNQNLKAQSEIDQANMSISALILENLYRPLQMMFLDPAVGFTALYTALIYGIYYSFFEAFPLVYNDIYGFNLGESGLAFLSITVGVIIAIATYWSWLYWYVVPDMKANGIGAPERRLIPALVVTWFCPAGLFIFGWTSREDIHWIVPTIGITIFTVGIFIVIQCIFVFLPLTYPQYAASLFAGNDFVRSSLATGAIHFSRPLFGNLGVDRGVSLLGGLIVGCCIGLYALWYYGSTLRQRSKFSAK</sequence>